<name>A0AA38FUE6_TAXCH</name>
<dbReference type="EMBL" id="JAHRHJ020000007">
    <property type="protein sequence ID" value="KAH9310240.1"/>
    <property type="molecule type" value="Genomic_DNA"/>
</dbReference>
<feature type="compositionally biased region" description="Polar residues" evidence="1">
    <location>
        <begin position="79"/>
        <end position="88"/>
    </location>
</feature>
<dbReference type="PANTHER" id="PTHR33223:SF10">
    <property type="entry name" value="AMINOTRANSFERASE-LIKE PLANT MOBILE DOMAIN-CONTAINING PROTEIN"/>
    <property type="match status" value="1"/>
</dbReference>
<organism evidence="3 4">
    <name type="scientific">Taxus chinensis</name>
    <name type="common">Chinese yew</name>
    <name type="synonym">Taxus wallichiana var. chinensis</name>
    <dbReference type="NCBI Taxonomy" id="29808"/>
    <lineage>
        <taxon>Eukaryota</taxon>
        <taxon>Viridiplantae</taxon>
        <taxon>Streptophyta</taxon>
        <taxon>Embryophyta</taxon>
        <taxon>Tracheophyta</taxon>
        <taxon>Spermatophyta</taxon>
        <taxon>Pinopsida</taxon>
        <taxon>Pinidae</taxon>
        <taxon>Conifers II</taxon>
        <taxon>Cupressales</taxon>
        <taxon>Taxaceae</taxon>
        <taxon>Taxus</taxon>
    </lineage>
</organism>
<dbReference type="OMA" id="HFDEPPT"/>
<feature type="region of interest" description="Disordered" evidence="1">
    <location>
        <begin position="133"/>
        <end position="176"/>
    </location>
</feature>
<feature type="region of interest" description="Disordered" evidence="1">
    <location>
        <begin position="71"/>
        <end position="96"/>
    </location>
</feature>
<dbReference type="Pfam" id="PF03732">
    <property type="entry name" value="Retrotrans_gag"/>
    <property type="match status" value="1"/>
</dbReference>
<evidence type="ECO:0000313" key="3">
    <source>
        <dbReference type="EMBL" id="KAH9310240.1"/>
    </source>
</evidence>
<dbReference type="InterPro" id="IPR005162">
    <property type="entry name" value="Retrotrans_gag_dom"/>
</dbReference>
<feature type="region of interest" description="Disordered" evidence="1">
    <location>
        <begin position="400"/>
        <end position="458"/>
    </location>
</feature>
<proteinExistence type="predicted"/>
<feature type="domain" description="Retrotransposon gag" evidence="2">
    <location>
        <begin position="268"/>
        <end position="356"/>
    </location>
</feature>
<dbReference type="Proteomes" id="UP000824469">
    <property type="component" value="Unassembled WGS sequence"/>
</dbReference>
<comment type="caution">
    <text evidence="3">The sequence shown here is derived from an EMBL/GenBank/DDBJ whole genome shotgun (WGS) entry which is preliminary data.</text>
</comment>
<protein>
    <recommendedName>
        <fullName evidence="2">Retrotransposon gag domain-containing protein</fullName>
    </recommendedName>
</protein>
<feature type="compositionally biased region" description="Polar residues" evidence="1">
    <location>
        <begin position="408"/>
        <end position="425"/>
    </location>
</feature>
<gene>
    <name evidence="3" type="ORF">KI387_044185</name>
</gene>
<feature type="compositionally biased region" description="Polar residues" evidence="1">
    <location>
        <begin position="133"/>
        <end position="142"/>
    </location>
</feature>
<feature type="compositionally biased region" description="Low complexity" evidence="1">
    <location>
        <begin position="448"/>
        <end position="458"/>
    </location>
</feature>
<evidence type="ECO:0000259" key="2">
    <source>
        <dbReference type="Pfam" id="PF03732"/>
    </source>
</evidence>
<sequence length="500" mass="55674">MEKGGAPVPPFSLPPNISTSSQIVLPIPNTAVTSNIPQPTSKRSSALAIMNASAHPHIAVNSSMPSIVSQGQYPFMSQPPLNNQSTPASRPRAGLSSNVPATVTFAHPLASAPLMPNLAVESLFQPAYTQATSQQIPHQVSPRTPGYSSYHPINQQMNPPLTPQQHPPFASYVGHASVPPPQTDVVQILFKKIVDLEASTKGARPSYSFEEVCNEPIHPSVAFKPYPPQWELPKFSKFHSQEDPQQHLRAFKHACYLIVQDQELMLRTFPMSLAGPALDWYNNIPQHSLFSFSQLAQMFVENFSINIAHKISITDLYNVRQFDDESIADFVTRWRGIINQLSFSLPQSQQIELFTRSCANHISSTLRIQTFHTFEEAFTMARKLESRAIEQGKLKIRAKTKPDFSRFTKPNSSPSKDKNQGSTNAIVLKTSRADNNSNQTPRRDSSSSRKGSSSSRSFTSLGESYASILEKMLEVHMIELPPIRNIDESQERSFWRAHSG</sequence>
<keyword evidence="4" id="KW-1185">Reference proteome</keyword>
<evidence type="ECO:0000256" key="1">
    <source>
        <dbReference type="SAM" id="MobiDB-lite"/>
    </source>
</evidence>
<evidence type="ECO:0000313" key="4">
    <source>
        <dbReference type="Proteomes" id="UP000824469"/>
    </source>
</evidence>
<dbReference type="PANTHER" id="PTHR33223">
    <property type="entry name" value="CCHC-TYPE DOMAIN-CONTAINING PROTEIN"/>
    <property type="match status" value="1"/>
</dbReference>
<dbReference type="AlphaFoldDB" id="A0AA38FUE6"/>
<accession>A0AA38FUE6</accession>
<reference evidence="3 4" key="1">
    <citation type="journal article" date="2021" name="Nat. Plants">
        <title>The Taxus genome provides insights into paclitaxel biosynthesis.</title>
        <authorList>
            <person name="Xiong X."/>
            <person name="Gou J."/>
            <person name="Liao Q."/>
            <person name="Li Y."/>
            <person name="Zhou Q."/>
            <person name="Bi G."/>
            <person name="Li C."/>
            <person name="Du R."/>
            <person name="Wang X."/>
            <person name="Sun T."/>
            <person name="Guo L."/>
            <person name="Liang H."/>
            <person name="Lu P."/>
            <person name="Wu Y."/>
            <person name="Zhang Z."/>
            <person name="Ro D.K."/>
            <person name="Shang Y."/>
            <person name="Huang S."/>
            <person name="Yan J."/>
        </authorList>
    </citation>
    <scope>NUCLEOTIDE SEQUENCE [LARGE SCALE GENOMIC DNA]</scope>
    <source>
        <strain evidence="3">Ta-2019</strain>
    </source>
</reference>